<dbReference type="OrthoDB" id="1263182at2"/>
<dbReference type="InterPro" id="IPR036105">
    <property type="entry name" value="DiNase_FeMo-co_biosyn_sf"/>
</dbReference>
<dbReference type="RefSeq" id="WP_090119584.1">
    <property type="nucleotide sequence ID" value="NZ_FNNJ01000001.1"/>
</dbReference>
<proteinExistence type="predicted"/>
<evidence type="ECO:0000313" key="1">
    <source>
        <dbReference type="EMBL" id="SDW38992.1"/>
    </source>
</evidence>
<dbReference type="SUPFAM" id="SSF53146">
    <property type="entry name" value="Nitrogenase accessory factor-like"/>
    <property type="match status" value="1"/>
</dbReference>
<gene>
    <name evidence="1" type="ORF">SAMN05444411_101624</name>
</gene>
<dbReference type="Gene3D" id="3.30.420.130">
    <property type="entry name" value="Dinitrogenase iron-molybdenum cofactor biosynthesis domain"/>
    <property type="match status" value="1"/>
</dbReference>
<dbReference type="InterPro" id="IPR051840">
    <property type="entry name" value="NifX/NifY_domain"/>
</dbReference>
<dbReference type="Proteomes" id="UP000199595">
    <property type="component" value="Unassembled WGS sequence"/>
</dbReference>
<sequence length="127" mass="14660">MKIALPTNDRKSIAKRTGRASEFAFYTINNGIIESVKYVKNTNSHDHDRNEGHLRGENDEHNHIGHKHEHGEHNHDELLDILVDIDLLLVRAVGKYMRKTLQKGSFEYKLVKTDAISELLEDYLKTV</sequence>
<name>A0A1H2T541_9FLAO</name>
<dbReference type="EMBL" id="FNNJ01000001">
    <property type="protein sequence ID" value="SDW38992.1"/>
    <property type="molecule type" value="Genomic_DNA"/>
</dbReference>
<keyword evidence="2" id="KW-1185">Reference proteome</keyword>
<dbReference type="PANTHER" id="PTHR33937">
    <property type="entry name" value="IRON-MOLYBDENUM PROTEIN-RELATED-RELATED"/>
    <property type="match status" value="1"/>
</dbReference>
<organism evidence="1 2">
    <name type="scientific">Lutibacter oricola</name>
    <dbReference type="NCBI Taxonomy" id="762486"/>
    <lineage>
        <taxon>Bacteria</taxon>
        <taxon>Pseudomonadati</taxon>
        <taxon>Bacteroidota</taxon>
        <taxon>Flavobacteriia</taxon>
        <taxon>Flavobacteriales</taxon>
        <taxon>Flavobacteriaceae</taxon>
        <taxon>Lutibacter</taxon>
    </lineage>
</organism>
<reference evidence="2" key="1">
    <citation type="submission" date="2016-10" db="EMBL/GenBank/DDBJ databases">
        <authorList>
            <person name="Varghese N."/>
            <person name="Submissions S."/>
        </authorList>
    </citation>
    <scope>NUCLEOTIDE SEQUENCE [LARGE SCALE GENOMIC DNA]</scope>
    <source>
        <strain evidence="2">DSM 24956</strain>
    </source>
</reference>
<accession>A0A1H2T541</accession>
<dbReference type="PANTHER" id="PTHR33937:SF2">
    <property type="entry name" value="DINITROGENASE IRON-MOLYBDENUM COFACTOR BIOSYNTHESIS DOMAIN-CONTAINING PROTEIN"/>
    <property type="match status" value="1"/>
</dbReference>
<dbReference type="AlphaFoldDB" id="A0A1H2T541"/>
<evidence type="ECO:0000313" key="2">
    <source>
        <dbReference type="Proteomes" id="UP000199595"/>
    </source>
</evidence>
<dbReference type="STRING" id="762486.SAMN05444411_101624"/>
<protein>
    <submittedName>
        <fullName evidence="1">Predicted Fe-Mo cluster-binding protein, NifX family</fullName>
    </submittedName>
</protein>